<dbReference type="OMA" id="RCLMGYF"/>
<dbReference type="PIRSF" id="PIRSF000709">
    <property type="entry name" value="6PFK_2-Ptase"/>
    <property type="match status" value="1"/>
</dbReference>
<dbReference type="PhylomeDB" id="B3RUK6"/>
<dbReference type="SUPFAM" id="SSF53254">
    <property type="entry name" value="Phosphoglycerate mutase-like"/>
    <property type="match status" value="1"/>
</dbReference>
<feature type="active site" description="Proton donor/acceptor" evidence="4">
    <location>
        <position position="326"/>
    </location>
</feature>
<dbReference type="OrthoDB" id="267323at2759"/>
<feature type="active site" description="Tele-phosphohistidine intermediate" evidence="4">
    <location>
        <position position="252"/>
    </location>
</feature>
<dbReference type="PROSITE" id="PS00175">
    <property type="entry name" value="PG_MUTASE"/>
    <property type="match status" value="1"/>
</dbReference>
<keyword evidence="2" id="KW-0547">Nucleotide-binding</keyword>
<evidence type="ECO:0000256" key="4">
    <source>
        <dbReference type="PIRSR" id="PIRSR613078-1"/>
    </source>
</evidence>
<dbReference type="STRING" id="10228.B3RUK6"/>
<dbReference type="CDD" id="cd07067">
    <property type="entry name" value="HP_PGM_like"/>
    <property type="match status" value="1"/>
</dbReference>
<dbReference type="Pfam" id="PF00300">
    <property type="entry name" value="His_Phos_1"/>
    <property type="match status" value="1"/>
</dbReference>
<dbReference type="SUPFAM" id="SSF52540">
    <property type="entry name" value="P-loop containing nucleoside triphosphate hydrolases"/>
    <property type="match status" value="1"/>
</dbReference>
<dbReference type="GO" id="GO:0006003">
    <property type="term" value="P:fructose 2,6-bisphosphate metabolic process"/>
    <property type="evidence" value="ECO:0000318"/>
    <property type="project" value="GO_Central"/>
</dbReference>
<dbReference type="GeneID" id="6752592"/>
<feature type="binding site" evidence="5">
    <location>
        <position position="301"/>
    </location>
    <ligand>
        <name>substrate</name>
    </ligand>
</feature>
<name>B3RUK6_TRIAD</name>
<dbReference type="GO" id="GO:0006000">
    <property type="term" value="P:fructose metabolic process"/>
    <property type="evidence" value="ECO:0007669"/>
    <property type="project" value="InterPro"/>
</dbReference>
<comment type="similarity">
    <text evidence="1">In the C-terminal section; belongs to the phosphoglycerate mutase family.</text>
</comment>
<dbReference type="PANTHER" id="PTHR10606:SF44">
    <property type="entry name" value="6-PHOSPHOFRUCTO 2-KINASE_FRUCTOSE 2,6-BISPHOSPHATASE LONG FORM"/>
    <property type="match status" value="1"/>
</dbReference>
<dbReference type="CTD" id="6752592"/>
<dbReference type="eggNOG" id="KOG0234">
    <property type="taxonomic scope" value="Eukaryota"/>
</dbReference>
<dbReference type="Gene3D" id="3.40.50.300">
    <property type="entry name" value="P-loop containing nucleotide triphosphate hydrolases"/>
    <property type="match status" value="1"/>
</dbReference>
<dbReference type="PRINTS" id="PR00991">
    <property type="entry name" value="6PFRUCTKNASE"/>
</dbReference>
<dbReference type="InterPro" id="IPR003094">
    <property type="entry name" value="6Pfruct_kin"/>
</dbReference>
<organism evidence="7 8">
    <name type="scientific">Trichoplax adhaerens</name>
    <name type="common">Trichoplax reptans</name>
    <dbReference type="NCBI Taxonomy" id="10228"/>
    <lineage>
        <taxon>Eukaryota</taxon>
        <taxon>Metazoa</taxon>
        <taxon>Placozoa</taxon>
        <taxon>Uniplacotomia</taxon>
        <taxon>Trichoplacea</taxon>
        <taxon>Trichoplacidae</taxon>
        <taxon>Trichoplax</taxon>
    </lineage>
</organism>
<protein>
    <recommendedName>
        <fullName evidence="6">6-phosphofructo-2-kinase domain-containing protein</fullName>
    </recommendedName>
</protein>
<dbReference type="FunFam" id="3.40.50.300:FF:000644">
    <property type="entry name" value="GpmB, Fructose-2,6-bisphosphatase"/>
    <property type="match status" value="1"/>
</dbReference>
<dbReference type="InterPro" id="IPR013078">
    <property type="entry name" value="His_Pase_superF_clade-1"/>
</dbReference>
<dbReference type="RefSeq" id="XP_002111866.1">
    <property type="nucleotide sequence ID" value="XM_002111830.1"/>
</dbReference>
<reference evidence="7 8" key="1">
    <citation type="journal article" date="2008" name="Nature">
        <title>The Trichoplax genome and the nature of placozoans.</title>
        <authorList>
            <person name="Srivastava M."/>
            <person name="Begovic E."/>
            <person name="Chapman J."/>
            <person name="Putnam N.H."/>
            <person name="Hellsten U."/>
            <person name="Kawashima T."/>
            <person name="Kuo A."/>
            <person name="Mitros T."/>
            <person name="Salamov A."/>
            <person name="Carpenter M.L."/>
            <person name="Signorovitch A.Y."/>
            <person name="Moreno M.A."/>
            <person name="Kamm K."/>
            <person name="Grimwood J."/>
            <person name="Schmutz J."/>
            <person name="Shapiro H."/>
            <person name="Grigoriev I.V."/>
            <person name="Buss L.W."/>
            <person name="Schierwater B."/>
            <person name="Dellaporta S.L."/>
            <person name="Rokhsar D.S."/>
        </authorList>
    </citation>
    <scope>NUCLEOTIDE SEQUENCE [LARGE SCALE GENOMIC DNA]</scope>
    <source>
        <strain evidence="7 8">Grell-BS-1999</strain>
    </source>
</reference>
<feature type="domain" description="6-phosphofructo-2-kinase" evidence="6">
    <location>
        <begin position="29"/>
        <end position="242"/>
    </location>
</feature>
<dbReference type="InterPro" id="IPR027417">
    <property type="entry name" value="P-loop_NTPase"/>
</dbReference>
<dbReference type="KEGG" id="tad:TRIADDRAFT_37504"/>
<dbReference type="InParanoid" id="B3RUK6"/>
<proteinExistence type="inferred from homology"/>
<keyword evidence="3" id="KW-0067">ATP-binding</keyword>
<keyword evidence="8" id="KW-1185">Reference proteome</keyword>
<dbReference type="PANTHER" id="PTHR10606">
    <property type="entry name" value="6-PHOSPHOFRUCTO-2-KINASE/FRUCTOSE-2,6-BISPHOSPHATASE"/>
    <property type="match status" value="1"/>
</dbReference>
<dbReference type="FunFam" id="3.40.50.1240:FF:000001">
    <property type="entry name" value="6-phosphofructo-2-kinase/fructose-2, 6-bisphosphatase 3 isoform 2"/>
    <property type="match status" value="1"/>
</dbReference>
<sequence length="461" mass="52992">MRSSQSVNSSISANGYINDEITFLAPCPKLCNVPTVIVMVGLPARGKTFIARKLTHYLNWIGYKTKVFNLGEYRRKNFGATKPPSFYHPDNKEAVASRLKCCALALEDMTEFLKSGSGEVAVFDATNTTRARRKFIYDHCDKNGHKVFFIESCLENPEIEMQNITEVKVGCPDYKDMNAEDAIKDFKARIENYRLAYQPLSVDYDRKLSFIKIMNVGEQYQINKVEGFVQSKSVYYLMNMNIIPRTIYLVRHGETEYNQENRIGGDPQLSDRGVQFAEKLAEFMSGENIPELKVWTSQLRRTVQSAEYVSAAVSNVVTEKWKALNEIDAGICDELTYNEIKEKFPEEYKARSESKFYYRYPRGESYEDLVNRLEPVIMELERKRDILVICHQGVMRCLLAYFLDHELTALPWLEVPLHTVFKLSPTAYGCKEEKFTFGVDAVSTHHIPSIESSENLQTDLD</sequence>
<dbReference type="Pfam" id="PF01591">
    <property type="entry name" value="6PF2K"/>
    <property type="match status" value="1"/>
</dbReference>
<dbReference type="FunCoup" id="B3RUK6">
    <property type="interactions" value="862"/>
</dbReference>
<dbReference type="EMBL" id="DS985244">
    <property type="protein sequence ID" value="EDV25833.1"/>
    <property type="molecule type" value="Genomic_DNA"/>
</dbReference>
<dbReference type="SMART" id="SM00855">
    <property type="entry name" value="PGAM"/>
    <property type="match status" value="1"/>
</dbReference>
<dbReference type="Proteomes" id="UP000009022">
    <property type="component" value="Unassembled WGS sequence"/>
</dbReference>
<dbReference type="InterPro" id="IPR029033">
    <property type="entry name" value="His_PPase_superfam"/>
</dbReference>
<accession>B3RUK6</accession>
<evidence type="ECO:0000313" key="8">
    <source>
        <dbReference type="Proteomes" id="UP000009022"/>
    </source>
</evidence>
<evidence type="ECO:0000256" key="5">
    <source>
        <dbReference type="PIRSR" id="PIRSR613078-2"/>
    </source>
</evidence>
<gene>
    <name evidence="7" type="ORF">TRIADDRAFT_37504</name>
</gene>
<dbReference type="InterPro" id="IPR001345">
    <property type="entry name" value="PG/BPGM_mutase_AS"/>
</dbReference>
<dbReference type="Gene3D" id="3.40.50.1240">
    <property type="entry name" value="Phosphoglycerate mutase-like"/>
    <property type="match status" value="1"/>
</dbReference>
<dbReference type="GO" id="GO:0005829">
    <property type="term" value="C:cytosol"/>
    <property type="evidence" value="ECO:0000318"/>
    <property type="project" value="GO_Central"/>
</dbReference>
<evidence type="ECO:0000256" key="2">
    <source>
        <dbReference type="ARBA" id="ARBA00022741"/>
    </source>
</evidence>
<dbReference type="AlphaFoldDB" id="B3RUK6"/>
<dbReference type="InterPro" id="IPR013079">
    <property type="entry name" value="6Phosfructo_kin"/>
</dbReference>
<dbReference type="GO" id="GO:0004331">
    <property type="term" value="F:fructose-2,6-bisphosphate 2-phosphatase activity"/>
    <property type="evidence" value="ECO:0000318"/>
    <property type="project" value="GO_Central"/>
</dbReference>
<feature type="binding site" evidence="5">
    <location>
        <begin position="251"/>
        <end position="258"/>
    </location>
    <ligand>
        <name>substrate</name>
    </ligand>
</feature>
<evidence type="ECO:0000256" key="3">
    <source>
        <dbReference type="ARBA" id="ARBA00022840"/>
    </source>
</evidence>
<dbReference type="GO" id="GO:0003873">
    <property type="term" value="F:6-phosphofructo-2-kinase activity"/>
    <property type="evidence" value="ECO:0000318"/>
    <property type="project" value="GO_Central"/>
</dbReference>
<evidence type="ECO:0000256" key="1">
    <source>
        <dbReference type="ARBA" id="ARBA00008408"/>
    </source>
</evidence>
<evidence type="ECO:0000313" key="7">
    <source>
        <dbReference type="EMBL" id="EDV25833.1"/>
    </source>
</evidence>
<evidence type="ECO:0000259" key="6">
    <source>
        <dbReference type="Pfam" id="PF01591"/>
    </source>
</evidence>
<dbReference type="HOGENOM" id="CLU_006383_1_1_1"/>
<dbReference type="GO" id="GO:0005524">
    <property type="term" value="F:ATP binding"/>
    <property type="evidence" value="ECO:0007669"/>
    <property type="project" value="UniProtKB-KW"/>
</dbReference>